<proteinExistence type="predicted"/>
<evidence type="ECO:0000313" key="2">
    <source>
        <dbReference type="EMBL" id="MBS3059215.1"/>
    </source>
</evidence>
<gene>
    <name evidence="1" type="ORF">HA237_05835</name>
    <name evidence="2" type="ORF">J4224_02195</name>
</gene>
<dbReference type="AlphaFoldDB" id="A0A7J4IX62"/>
<sequence>MPPKRKEPRKEKEKIRKNFSLIDESSRRLYKKGMPVFFRAAIDPEEKRRSNGKGTAVEQIIAAQFRQYPKAFGTKKKIEGAEYIGSVHKTHWHIDRRKRKGTVSGRKNK</sequence>
<protein>
    <submittedName>
        <fullName evidence="1">Uncharacterized protein</fullName>
    </submittedName>
</protein>
<dbReference type="Proteomes" id="UP000683213">
    <property type="component" value="Unassembled WGS sequence"/>
</dbReference>
<reference evidence="3" key="1">
    <citation type="journal article" date="2020" name="bioRxiv">
        <title>A rank-normalized archaeal taxonomy based on genome phylogeny resolves widespread incomplete and uneven classifications.</title>
        <authorList>
            <person name="Rinke C."/>
            <person name="Chuvochina M."/>
            <person name="Mussig A.J."/>
            <person name="Chaumeil P.-A."/>
            <person name="Waite D.W."/>
            <person name="Whitman W.B."/>
            <person name="Parks D.H."/>
            <person name="Hugenholtz P."/>
        </authorList>
    </citation>
    <scope>NUCLEOTIDE SEQUENCE [LARGE SCALE GENOMIC DNA]</scope>
</reference>
<dbReference type="Proteomes" id="UP000577419">
    <property type="component" value="Unassembled WGS sequence"/>
</dbReference>
<comment type="caution">
    <text evidence="1">The sequence shown here is derived from an EMBL/GenBank/DDBJ whole genome shotgun (WGS) entry which is preliminary data.</text>
</comment>
<dbReference type="EMBL" id="JAGVWF010000030">
    <property type="protein sequence ID" value="MBS3059215.1"/>
    <property type="molecule type" value="Genomic_DNA"/>
</dbReference>
<reference evidence="2" key="3">
    <citation type="submission" date="2021-05" db="EMBL/GenBank/DDBJ databases">
        <title>Protein family content uncovers lineage relationships and bacterial pathway maintenance mechanisms in DPANN archaea.</title>
        <authorList>
            <person name="Castelle C.J."/>
            <person name="Meheust R."/>
            <person name="Jaffe A.L."/>
            <person name="Seitz K."/>
            <person name="Gong X."/>
            <person name="Baker B.J."/>
            <person name="Banfield J.F."/>
        </authorList>
    </citation>
    <scope>NUCLEOTIDE SEQUENCE</scope>
    <source>
        <strain evidence="2">RIFCSPHIGHO2_01_FULL_GW2011_AR10_43_9</strain>
    </source>
</reference>
<reference evidence="2" key="2">
    <citation type="submission" date="2021-03" db="EMBL/GenBank/DDBJ databases">
        <authorList>
            <person name="Jaffe A."/>
        </authorList>
    </citation>
    <scope>NUCLEOTIDE SEQUENCE</scope>
    <source>
        <strain evidence="2">RIFCSPHIGHO2_01_FULL_GW2011_AR10_43_9</strain>
    </source>
</reference>
<accession>A0A7J4IX62</accession>
<organism evidence="1 3">
    <name type="scientific">Candidatus Iainarchaeum sp</name>
    <dbReference type="NCBI Taxonomy" id="3101447"/>
    <lineage>
        <taxon>Archaea</taxon>
        <taxon>Candidatus Iainarchaeota</taxon>
        <taxon>Candidatus Iainarchaeia</taxon>
        <taxon>Candidatus Iainarchaeales</taxon>
        <taxon>Candidatus Iainarchaeaceae</taxon>
        <taxon>Candidatus Iainarchaeum</taxon>
    </lineage>
</organism>
<name>A0A7J4IX62_9ARCH</name>
<evidence type="ECO:0000313" key="1">
    <source>
        <dbReference type="EMBL" id="HIH08859.1"/>
    </source>
</evidence>
<dbReference type="EMBL" id="DUFG01000028">
    <property type="protein sequence ID" value="HIH08859.1"/>
    <property type="molecule type" value="Genomic_DNA"/>
</dbReference>
<evidence type="ECO:0000313" key="3">
    <source>
        <dbReference type="Proteomes" id="UP000577419"/>
    </source>
</evidence>